<keyword evidence="3" id="KW-1185">Reference proteome</keyword>
<evidence type="ECO:0000313" key="2">
    <source>
        <dbReference type="EMBL" id="SDW21715.1"/>
    </source>
</evidence>
<dbReference type="GO" id="GO:0000160">
    <property type="term" value="P:phosphorelay signal transduction system"/>
    <property type="evidence" value="ECO:0007669"/>
    <property type="project" value="InterPro"/>
</dbReference>
<dbReference type="SUPFAM" id="SSF47226">
    <property type="entry name" value="Histidine-containing phosphotransfer domain, HPT domain"/>
    <property type="match status" value="1"/>
</dbReference>
<evidence type="ECO:0000256" key="1">
    <source>
        <dbReference type="SAM" id="MobiDB-lite"/>
    </source>
</evidence>
<dbReference type="Gene3D" id="1.20.120.160">
    <property type="entry name" value="HPT domain"/>
    <property type="match status" value="1"/>
</dbReference>
<evidence type="ECO:0008006" key="4">
    <source>
        <dbReference type="Google" id="ProtNLM"/>
    </source>
</evidence>
<dbReference type="InterPro" id="IPR036641">
    <property type="entry name" value="HPT_dom_sf"/>
</dbReference>
<organism evidence="2 3">
    <name type="scientific">Albimonas donghaensis</name>
    <dbReference type="NCBI Taxonomy" id="356660"/>
    <lineage>
        <taxon>Bacteria</taxon>
        <taxon>Pseudomonadati</taxon>
        <taxon>Pseudomonadota</taxon>
        <taxon>Alphaproteobacteria</taxon>
        <taxon>Rhodobacterales</taxon>
        <taxon>Paracoccaceae</taxon>
        <taxon>Albimonas</taxon>
    </lineage>
</organism>
<dbReference type="AlphaFoldDB" id="A0A1H2RQZ9"/>
<name>A0A1H2RQZ9_9RHOB</name>
<dbReference type="Proteomes" id="UP000199118">
    <property type="component" value="Unassembled WGS sequence"/>
</dbReference>
<dbReference type="EMBL" id="FNMZ01000001">
    <property type="protein sequence ID" value="SDW21715.1"/>
    <property type="molecule type" value="Genomic_DNA"/>
</dbReference>
<sequence length="135" mass="14009">MTLHDPAPGPPPARPPALRDEMSEARRAELLTVLPPDRLREHVEALRNEIAALSGDAAGSRTPPMIGPGSVDWVGLGRQAHAAAGHAQLLGFVEIGRLLNAMEAAAKRADLSQLEAARDGLSAQLALGGPAAPEP</sequence>
<dbReference type="STRING" id="356660.SAMN05444336_101435"/>
<protein>
    <recommendedName>
        <fullName evidence="4">Hpt domain-containing protein</fullName>
    </recommendedName>
</protein>
<feature type="region of interest" description="Disordered" evidence="1">
    <location>
        <begin position="1"/>
        <end position="21"/>
    </location>
</feature>
<evidence type="ECO:0000313" key="3">
    <source>
        <dbReference type="Proteomes" id="UP000199118"/>
    </source>
</evidence>
<proteinExistence type="predicted"/>
<gene>
    <name evidence="2" type="ORF">SAMN05444336_101435</name>
</gene>
<reference evidence="2 3" key="1">
    <citation type="submission" date="2016-10" db="EMBL/GenBank/DDBJ databases">
        <authorList>
            <person name="de Groot N.N."/>
        </authorList>
    </citation>
    <scope>NUCLEOTIDE SEQUENCE [LARGE SCALE GENOMIC DNA]</scope>
    <source>
        <strain evidence="2 3">DSM 17890</strain>
    </source>
</reference>
<accession>A0A1H2RQZ9</accession>
<dbReference type="RefSeq" id="WP_092679483.1">
    <property type="nucleotide sequence ID" value="NZ_FNMZ01000001.1"/>
</dbReference>